<proteinExistence type="predicted"/>
<reference evidence="2 3" key="1">
    <citation type="submission" date="2015-09" db="EMBL/GenBank/DDBJ databases">
        <authorList>
            <person name="Jackson K.R."/>
            <person name="Lunt B.L."/>
            <person name="Fisher J.N.B."/>
            <person name="Gardner A.V."/>
            <person name="Bailey M.E."/>
            <person name="Deus L.M."/>
            <person name="Earl A.S."/>
            <person name="Gibby P.D."/>
            <person name="Hartmann K.A."/>
            <person name="Liu J.E."/>
            <person name="Manci A.M."/>
            <person name="Nielsen D.A."/>
            <person name="Solomon M.B."/>
            <person name="Breakwell D.P."/>
            <person name="Burnett S.H."/>
            <person name="Grose J.H."/>
        </authorList>
    </citation>
    <scope>NUCLEOTIDE SEQUENCE [LARGE SCALE GENOMIC DNA]</scope>
    <source>
        <strain evidence="2 3">16</strain>
    </source>
</reference>
<evidence type="ECO:0000259" key="1">
    <source>
        <dbReference type="Pfam" id="PF01323"/>
    </source>
</evidence>
<dbReference type="PANTHER" id="PTHR13887">
    <property type="entry name" value="GLUTATHIONE S-TRANSFERASE KAPPA"/>
    <property type="match status" value="1"/>
</dbReference>
<dbReference type="Proteomes" id="UP000048984">
    <property type="component" value="Unassembled WGS sequence"/>
</dbReference>
<protein>
    <submittedName>
        <fullName evidence="2">Disulfide bond formation protein DsbA</fullName>
    </submittedName>
</protein>
<dbReference type="SUPFAM" id="SSF52833">
    <property type="entry name" value="Thioredoxin-like"/>
    <property type="match status" value="1"/>
</dbReference>
<dbReference type="InterPro" id="IPR036249">
    <property type="entry name" value="Thioredoxin-like_sf"/>
</dbReference>
<name>A0A0P6VRU0_9HYPH</name>
<dbReference type="AlphaFoldDB" id="A0A0P6VRU0"/>
<sequence>MPETTPLQIDVVADVVCPWCFVGRRHLAAAMARLPDIDFRLVHRPFQLDPRIPREGVERHAYINAKLGGADRVREAHRHLETIGQDLGIPFDFAAIRVAPNTLDAHRLIRWAGEAEVQDAMVERLFQLYFVEGADIGDPDVLADAAAAVGMVRDEVRGFLDTEADLDAVRTEIAHAQRVGITGVPCLVIEAKYAVMGAQPADMLVNAFRDIAEEKRFGTKS</sequence>
<organism evidence="2 3">
    <name type="scientific">Prosthecodimorpha hirschii</name>
    <dbReference type="NCBI Taxonomy" id="665126"/>
    <lineage>
        <taxon>Bacteria</taxon>
        <taxon>Pseudomonadati</taxon>
        <taxon>Pseudomonadota</taxon>
        <taxon>Alphaproteobacteria</taxon>
        <taxon>Hyphomicrobiales</taxon>
        <taxon>Ancalomicrobiaceae</taxon>
        <taxon>Prosthecodimorpha</taxon>
    </lineage>
</organism>
<dbReference type="CDD" id="cd03024">
    <property type="entry name" value="DsbA_FrnE"/>
    <property type="match status" value="1"/>
</dbReference>
<accession>A0A0P6VRU0</accession>
<dbReference type="PANTHER" id="PTHR13887:SF41">
    <property type="entry name" value="THIOREDOXIN SUPERFAMILY PROTEIN"/>
    <property type="match status" value="1"/>
</dbReference>
<keyword evidence="3" id="KW-1185">Reference proteome</keyword>
<dbReference type="InterPro" id="IPR001853">
    <property type="entry name" value="DSBA-like_thioredoxin_dom"/>
</dbReference>
<reference evidence="2 3" key="2">
    <citation type="submission" date="2015-10" db="EMBL/GenBank/DDBJ databases">
        <title>Draft Genome Sequence of Prosthecomicrobium hirschii ATCC 27832.</title>
        <authorList>
            <person name="Daniel J."/>
            <person name="Givan S.A."/>
            <person name="Brun Y.V."/>
            <person name="Brown P.J."/>
        </authorList>
    </citation>
    <scope>NUCLEOTIDE SEQUENCE [LARGE SCALE GENOMIC DNA]</scope>
    <source>
        <strain evidence="2 3">16</strain>
    </source>
</reference>
<dbReference type="GO" id="GO:0016491">
    <property type="term" value="F:oxidoreductase activity"/>
    <property type="evidence" value="ECO:0007669"/>
    <property type="project" value="InterPro"/>
</dbReference>
<dbReference type="RefSeq" id="WP_054361611.1">
    <property type="nucleotide sequence ID" value="NZ_LJYW01000001.1"/>
</dbReference>
<comment type="caution">
    <text evidence="2">The sequence shown here is derived from an EMBL/GenBank/DDBJ whole genome shotgun (WGS) entry which is preliminary data.</text>
</comment>
<dbReference type="Pfam" id="PF01323">
    <property type="entry name" value="DSBA"/>
    <property type="match status" value="1"/>
</dbReference>
<dbReference type="STRING" id="665126.ABB55_27060"/>
<evidence type="ECO:0000313" key="2">
    <source>
        <dbReference type="EMBL" id="KPL55445.1"/>
    </source>
</evidence>
<gene>
    <name evidence="2" type="ORF">ABB55_27060</name>
</gene>
<feature type="domain" description="DSBA-like thioredoxin" evidence="1">
    <location>
        <begin position="8"/>
        <end position="208"/>
    </location>
</feature>
<dbReference type="EMBL" id="LJYW01000001">
    <property type="protein sequence ID" value="KPL55445.1"/>
    <property type="molecule type" value="Genomic_DNA"/>
</dbReference>
<evidence type="ECO:0000313" key="3">
    <source>
        <dbReference type="Proteomes" id="UP000048984"/>
    </source>
</evidence>
<dbReference type="Gene3D" id="3.40.30.10">
    <property type="entry name" value="Glutaredoxin"/>
    <property type="match status" value="1"/>
</dbReference>